<feature type="chain" id="PRO_5035170500" evidence="1">
    <location>
        <begin position="19"/>
        <end position="601"/>
    </location>
</feature>
<dbReference type="AlphaFoldDB" id="A0A8I6S2C8"/>
<organism evidence="2 3">
    <name type="scientific">Cimex lectularius</name>
    <name type="common">Bed bug</name>
    <name type="synonym">Acanthia lectularia</name>
    <dbReference type="NCBI Taxonomy" id="79782"/>
    <lineage>
        <taxon>Eukaryota</taxon>
        <taxon>Metazoa</taxon>
        <taxon>Ecdysozoa</taxon>
        <taxon>Arthropoda</taxon>
        <taxon>Hexapoda</taxon>
        <taxon>Insecta</taxon>
        <taxon>Pterygota</taxon>
        <taxon>Neoptera</taxon>
        <taxon>Paraneoptera</taxon>
        <taxon>Hemiptera</taxon>
        <taxon>Heteroptera</taxon>
        <taxon>Panheteroptera</taxon>
        <taxon>Cimicomorpha</taxon>
        <taxon>Cimicidae</taxon>
        <taxon>Cimex</taxon>
    </lineage>
</organism>
<dbReference type="KEGG" id="clec:106669535"/>
<sequence>MNWKLILFSALFVQSALSHSCTLEPDSSCECPPTQTAECTTSCPSGEVACTCQCQEECPAHDQCQQNDGNSVCKVCDSPCEECSTVDFGSCCLPGPCPRTGAPVCTCDLKSETVCLSQPPCPCDNNNCPCDFTTTLPNVPCKKICLSQPCCDCEVSCDDKGCLPEKQDTLSHCDCDLQSQLQNVDSCATTPDNQFYLPEQSFHYETDNHSPLYSPDYFRTCADKETFAPELTCPFNCLDGQGVLPFACPNKRCCTDQPPCAAKLLSPCSGDCVKPFCSFNLLPCSSKDTCTSQTCLDSSQKCESHSVCPCTPECPQTVTCSQSLSCPCQSVLPECHVKKVCFNQLCPCATQTCFRPVCSCEQSCCKAPCSVPSCPCMPVCPCRPCCCPKFVTGVRPVVEECIRHIPIVRNRIKQHHEFVTREIPIVQNHITHQEEQIVRHVPVVQKCLEPVMESRTRHVPVLRQKIRTVVEPFTEHVPLTENSIRQVEKCLIRQVPIFEKRCIPVALQTVHKIPVTERRCRPVVETQLTQVPVKQKVVKNILFQRLCTPCQCCPQAFCCPCCSQCGPCPLSPCSCNFPSFQPPCCAQNPCLPSNCAKQPCC</sequence>
<evidence type="ECO:0000256" key="1">
    <source>
        <dbReference type="SAM" id="SignalP"/>
    </source>
</evidence>
<dbReference type="Proteomes" id="UP000494040">
    <property type="component" value="Unassembled WGS sequence"/>
</dbReference>
<keyword evidence="1" id="KW-0732">Signal</keyword>
<dbReference type="OMA" id="VCVFACI"/>
<evidence type="ECO:0000313" key="3">
    <source>
        <dbReference type="Proteomes" id="UP000494040"/>
    </source>
</evidence>
<feature type="signal peptide" evidence="1">
    <location>
        <begin position="1"/>
        <end position="18"/>
    </location>
</feature>
<protein>
    <submittedName>
        <fullName evidence="2">Uncharacterized protein</fullName>
    </submittedName>
</protein>
<accession>A0A8I6S2C8</accession>
<proteinExistence type="predicted"/>
<name>A0A8I6S2C8_CIMLE</name>
<keyword evidence="3" id="KW-1185">Reference proteome</keyword>
<evidence type="ECO:0000313" key="2">
    <source>
        <dbReference type="EnsemblMetazoa" id="XP_014254551.1"/>
    </source>
</evidence>
<reference evidence="2" key="1">
    <citation type="submission" date="2022-01" db="UniProtKB">
        <authorList>
            <consortium name="EnsemblMetazoa"/>
        </authorList>
    </citation>
    <scope>IDENTIFICATION</scope>
</reference>
<dbReference type="RefSeq" id="XP_014254551.1">
    <property type="nucleotide sequence ID" value="XM_014399065.1"/>
</dbReference>
<dbReference type="GeneID" id="106669535"/>
<dbReference type="EnsemblMetazoa" id="XM_014399065.1">
    <property type="protein sequence ID" value="XP_014254551.1"/>
    <property type="gene ID" value="LOC106669535"/>
</dbReference>